<dbReference type="EMBL" id="HBUF01229222">
    <property type="protein sequence ID" value="CAG6672666.1"/>
    <property type="molecule type" value="Transcribed_RNA"/>
</dbReference>
<evidence type="ECO:0000313" key="1">
    <source>
        <dbReference type="EMBL" id="CAG6672666.1"/>
    </source>
</evidence>
<organism evidence="1">
    <name type="scientific">Cacopsylla melanoneura</name>
    <dbReference type="NCBI Taxonomy" id="428564"/>
    <lineage>
        <taxon>Eukaryota</taxon>
        <taxon>Metazoa</taxon>
        <taxon>Ecdysozoa</taxon>
        <taxon>Arthropoda</taxon>
        <taxon>Hexapoda</taxon>
        <taxon>Insecta</taxon>
        <taxon>Pterygota</taxon>
        <taxon>Neoptera</taxon>
        <taxon>Paraneoptera</taxon>
        <taxon>Hemiptera</taxon>
        <taxon>Sternorrhyncha</taxon>
        <taxon>Psylloidea</taxon>
        <taxon>Psyllidae</taxon>
        <taxon>Psyllinae</taxon>
        <taxon>Cacopsylla</taxon>
    </lineage>
</organism>
<name>A0A8D8SMR1_9HEMI</name>
<sequence length="168" mass="19834">MYINHTGIFRIDRQSWNNTYESEEELKIGNFNLKIYLQEYSPYVDEQACFYIHLSCNSDEVADWECYTKVSVSWSPKNSYFNRASLHSLPCTITFTPNNKRTYLGSFMLDLSDFYLYDDDYFFYNAENIIKLDLRVDTFQIKKLAVESPMEIQVSILELEVPASVAER</sequence>
<reference evidence="1" key="1">
    <citation type="submission" date="2021-05" db="EMBL/GenBank/DDBJ databases">
        <authorList>
            <person name="Alioto T."/>
            <person name="Alioto T."/>
            <person name="Gomez Garrido J."/>
        </authorList>
    </citation>
    <scope>NUCLEOTIDE SEQUENCE</scope>
</reference>
<accession>A0A8D8SMR1</accession>
<protein>
    <submittedName>
        <fullName evidence="1">Uncharacterized protein</fullName>
    </submittedName>
</protein>
<dbReference type="AlphaFoldDB" id="A0A8D8SMR1"/>
<proteinExistence type="predicted"/>